<dbReference type="InterPro" id="IPR025396">
    <property type="entry name" value="DUF4302"/>
</dbReference>
<dbReference type="EMBL" id="JACOOH010000005">
    <property type="protein sequence ID" value="MBC5621875.1"/>
    <property type="molecule type" value="Genomic_DNA"/>
</dbReference>
<evidence type="ECO:0000313" key="1">
    <source>
        <dbReference type="EMBL" id="MBC5621875.1"/>
    </source>
</evidence>
<dbReference type="Proteomes" id="UP000646484">
    <property type="component" value="Unassembled WGS sequence"/>
</dbReference>
<comment type="caution">
    <text evidence="1">The sequence shown here is derived from an EMBL/GenBank/DDBJ whole genome shotgun (WGS) entry which is preliminary data.</text>
</comment>
<name>A0ABR7D1Q3_9BACT</name>
<dbReference type="PROSITE" id="PS51257">
    <property type="entry name" value="PROKAR_LIPOPROTEIN"/>
    <property type="match status" value="1"/>
</dbReference>
<accession>A0ABR7D1Q3</accession>
<evidence type="ECO:0000313" key="2">
    <source>
        <dbReference type="Proteomes" id="UP000646484"/>
    </source>
</evidence>
<keyword evidence="2" id="KW-1185">Reference proteome</keyword>
<proteinExistence type="predicted"/>
<organism evidence="1 2">
    <name type="scientific">Butyricimonas hominis</name>
    <dbReference type="NCBI Taxonomy" id="2763032"/>
    <lineage>
        <taxon>Bacteria</taxon>
        <taxon>Pseudomonadati</taxon>
        <taxon>Bacteroidota</taxon>
        <taxon>Bacteroidia</taxon>
        <taxon>Bacteroidales</taxon>
        <taxon>Odoribacteraceae</taxon>
        <taxon>Butyricimonas</taxon>
    </lineage>
</organism>
<dbReference type="RefSeq" id="WP_186976309.1">
    <property type="nucleotide sequence ID" value="NZ_JACOOH010000005.1"/>
</dbReference>
<dbReference type="Pfam" id="PF14135">
    <property type="entry name" value="DUF4302"/>
    <property type="match status" value="1"/>
</dbReference>
<protein>
    <submittedName>
        <fullName evidence="1">DUF4302 domain-containing protein</fullName>
    </submittedName>
</protein>
<gene>
    <name evidence="1" type="ORF">H8S64_12275</name>
</gene>
<sequence>MSKIMIYVLIGMLTFIAGCEVNNDYVFDDISTHRITKYIEECEAVLQEAPHGWKLVYYPDTSQYGAFTFLMRFHDGNRVAMQWDGDQDVTESNYSFNTSQGPILSFGTYSLLHKLADPTPDVIGGKPGLGFGGEYEFLIQNVSDRKIEFLSKKKKRKVILEWAASEDWDNMEHNREMVQRFAVDPQLPLYHYLQIGDQLACFLYSQKMRMVYMVCPEGNSVQAYRLPWSSTPRGIRFDEPVTFAGITFSEVTIDANGVMSIVDADEKGHFFRAESKEQNCLVRYSGAVAASKKYDGFNLVECGSGFDVLVPKDRGVEEFRFYWNLAGYAGVELYMRRETGIATYATLYPHTVVDDGIGDCIVFTKPEFPRYEIGGAVTNTDYSWFGFSYEKILEPLFLTSEGLTVLAFGKQTFIVKNGDSTVWGLCSAKEGRD</sequence>
<reference evidence="1 2" key="1">
    <citation type="submission" date="2020-08" db="EMBL/GenBank/DDBJ databases">
        <title>Genome public.</title>
        <authorList>
            <person name="Liu C."/>
            <person name="Sun Q."/>
        </authorList>
    </citation>
    <scope>NUCLEOTIDE SEQUENCE [LARGE SCALE GENOMIC DNA]</scope>
    <source>
        <strain evidence="1 2">NSJ-56</strain>
    </source>
</reference>